<feature type="region of interest" description="Disordered" evidence="1">
    <location>
        <begin position="119"/>
        <end position="138"/>
    </location>
</feature>
<sequence length="673" mass="75210">MAYRQHGLSRTLPKNFTFYSTGTEEPRTPERASIHVDGPPPPPRHSSCRLRRSRVRSGTDLFAQAEYDRTTLTANPSDIPLPSIELPPSHDASVAQSYPGFFAKDDRFLAPPRDRMALKTPPAQIRGSPYDSETADGWSSWDSQAIGQSMQRPGSACSQASDSSVSSVETFASRRSVGGSCTSAESDSCDPFFYLEIPPKQMAEKTSVAAASHKRVNRAFPKRERWTLDMDNHLWNTYQLYIQDPTLTPFKMTPGSIPPLGVTHRVAREAKRSWEKKRYRLARPFTSSLHQSQPPQSGETTPTPRTESPKSVWPKSEASTRRRLKLLCKRKFSIAPHYQRLMQSRSPTPFLDLFSRPSHEEHPLDSPGNSSTTYATRDLGVSLVSSSMPGPLSQLAVEDHSPQNTAYDWPPSQSVPCESQASWAGPLDKTTQLQAEHPESIPRLGSPFTYHTWAPTNSRKRPYRNTPRTRRETIHVTGSRLCSPPRAEALPATDDTNVVYSVSRPTEVSTDQETQSHLETLIREGKLIDVGNRRLRIRNRGATTSSITPQNLDQLFSPPSSASRNEESAPIEKTLPNPLLNLSGENLKRLGSPFKVDASKRHEGRRIRHVPSLSDPFASGLLPQIRPVNRGAPPKDQQNVTGALPYDPTEKGISDAERIRRQILNMSYSRQQY</sequence>
<feature type="compositionally biased region" description="Polar residues" evidence="1">
    <location>
        <begin position="14"/>
        <end position="23"/>
    </location>
</feature>
<feature type="region of interest" description="Disordered" evidence="1">
    <location>
        <begin position="540"/>
        <end position="584"/>
    </location>
</feature>
<dbReference type="STRING" id="41047.A0A397GEP3"/>
<dbReference type="Proteomes" id="UP000215305">
    <property type="component" value="Unassembled WGS sequence"/>
</dbReference>
<feature type="compositionally biased region" description="Polar residues" evidence="1">
    <location>
        <begin position="541"/>
        <end position="563"/>
    </location>
</feature>
<keyword evidence="3" id="KW-1185">Reference proteome</keyword>
<feature type="compositionally biased region" description="Polar residues" evidence="1">
    <location>
        <begin position="285"/>
        <end position="306"/>
    </location>
</feature>
<feature type="compositionally biased region" description="Basic residues" evidence="1">
    <location>
        <begin position="46"/>
        <end position="55"/>
    </location>
</feature>
<dbReference type="OrthoDB" id="419770at2759"/>
<feature type="region of interest" description="Disordered" evidence="1">
    <location>
        <begin position="629"/>
        <end position="649"/>
    </location>
</feature>
<gene>
    <name evidence="2" type="ORF">CDV56_103085</name>
</gene>
<accession>A0A397GEP3</accession>
<feature type="region of interest" description="Disordered" evidence="1">
    <location>
        <begin position="14"/>
        <end position="55"/>
    </location>
</feature>
<protein>
    <submittedName>
        <fullName evidence="2">Uncharacterized protein</fullName>
    </submittedName>
</protein>
<feature type="region of interest" description="Disordered" evidence="1">
    <location>
        <begin position="284"/>
        <end position="318"/>
    </location>
</feature>
<evidence type="ECO:0000313" key="2">
    <source>
        <dbReference type="EMBL" id="RHZ47443.1"/>
    </source>
</evidence>
<feature type="region of interest" description="Disordered" evidence="1">
    <location>
        <begin position="440"/>
        <end position="465"/>
    </location>
</feature>
<organism evidence="2 3">
    <name type="scientific">Aspergillus thermomutatus</name>
    <name type="common">Neosartorya pseudofischeri</name>
    <dbReference type="NCBI Taxonomy" id="41047"/>
    <lineage>
        <taxon>Eukaryota</taxon>
        <taxon>Fungi</taxon>
        <taxon>Dikarya</taxon>
        <taxon>Ascomycota</taxon>
        <taxon>Pezizomycotina</taxon>
        <taxon>Eurotiomycetes</taxon>
        <taxon>Eurotiomycetidae</taxon>
        <taxon>Eurotiales</taxon>
        <taxon>Aspergillaceae</taxon>
        <taxon>Aspergillus</taxon>
        <taxon>Aspergillus subgen. Fumigati</taxon>
    </lineage>
</organism>
<proteinExistence type="predicted"/>
<comment type="caution">
    <text evidence="2">The sequence shown here is derived from an EMBL/GenBank/DDBJ whole genome shotgun (WGS) entry which is preliminary data.</text>
</comment>
<feature type="region of interest" description="Disordered" evidence="1">
    <location>
        <begin position="349"/>
        <end position="374"/>
    </location>
</feature>
<dbReference type="RefSeq" id="XP_026611588.1">
    <property type="nucleotide sequence ID" value="XM_026756704.1"/>
</dbReference>
<feature type="compositionally biased region" description="Basic and acidic residues" evidence="1">
    <location>
        <begin position="24"/>
        <end position="34"/>
    </location>
</feature>
<dbReference type="AlphaFoldDB" id="A0A397GEP3"/>
<name>A0A397GEP3_ASPTH</name>
<evidence type="ECO:0000256" key="1">
    <source>
        <dbReference type="SAM" id="MobiDB-lite"/>
    </source>
</evidence>
<dbReference type="VEuPathDB" id="FungiDB:CDV56_103085"/>
<dbReference type="EMBL" id="NKHU02000221">
    <property type="protein sequence ID" value="RHZ47443.1"/>
    <property type="molecule type" value="Genomic_DNA"/>
</dbReference>
<dbReference type="GeneID" id="38125059"/>
<reference evidence="2" key="1">
    <citation type="submission" date="2018-08" db="EMBL/GenBank/DDBJ databases">
        <title>Draft genome sequence of azole-resistant Aspergillus thermomutatus (Neosartorya pseudofischeri) strain HMR AF 39, isolated from a human nasal aspirate.</title>
        <authorList>
            <person name="Parent-Michaud M."/>
            <person name="Dufresne P.J."/>
            <person name="Fournier E."/>
            <person name="Martineau C."/>
            <person name="Moreira S."/>
            <person name="Perkins V."/>
            <person name="De Repentigny L."/>
            <person name="Dufresne S.F."/>
        </authorList>
    </citation>
    <scope>NUCLEOTIDE SEQUENCE [LARGE SCALE GENOMIC DNA]</scope>
    <source>
        <strain evidence="2">HMR AF 39</strain>
    </source>
</reference>
<evidence type="ECO:0000313" key="3">
    <source>
        <dbReference type="Proteomes" id="UP000215305"/>
    </source>
</evidence>